<comment type="caution">
    <text evidence="1">The sequence shown here is derived from an EMBL/GenBank/DDBJ whole genome shotgun (WGS) entry which is preliminary data.</text>
</comment>
<accession>A0A9W4XNJ4</accession>
<dbReference type="AlphaFoldDB" id="A0A9W4XNJ4"/>
<proteinExistence type="predicted"/>
<evidence type="ECO:0000313" key="2">
    <source>
        <dbReference type="Proteomes" id="UP001152607"/>
    </source>
</evidence>
<reference evidence="1" key="1">
    <citation type="submission" date="2023-01" db="EMBL/GenBank/DDBJ databases">
        <authorList>
            <person name="Van Ghelder C."/>
            <person name="Rancurel C."/>
        </authorList>
    </citation>
    <scope>NUCLEOTIDE SEQUENCE</scope>
    <source>
        <strain evidence="1">CNCM I-4278</strain>
    </source>
</reference>
<keyword evidence="2" id="KW-1185">Reference proteome</keyword>
<gene>
    <name evidence="1" type="ORF">PDIGIT_LOCUS11211</name>
</gene>
<dbReference type="OrthoDB" id="3942336at2759"/>
<dbReference type="Proteomes" id="UP001152607">
    <property type="component" value="Unassembled WGS sequence"/>
</dbReference>
<sequence length="232" mass="25472">MYRDQFRQWTCGRDKTVCKPQSLIMLTALASRAGDELLTATAARGDRTVQWKDPKAFGFPAFTTGVHVDPSKAANSRQIHSILDKGGKQIGLLTTLAPHGLRRGAARDQAHVEPTGNGYTSTLGEVQNLPSHSHDAFQRGVTKSYVGPSDRDDWAPRLKNAYFDPLVMPAKAPDASAYVAPRWSKADIDRLCAEYKLPSDSKSSRMKAGRLGLKALHEAWIEAQKAGRHSSF</sequence>
<protein>
    <submittedName>
        <fullName evidence="1">Uncharacterized protein</fullName>
    </submittedName>
</protein>
<name>A0A9W4XNJ4_9PLEO</name>
<evidence type="ECO:0000313" key="1">
    <source>
        <dbReference type="EMBL" id="CAI6338088.1"/>
    </source>
</evidence>
<organism evidence="1 2">
    <name type="scientific">Periconia digitata</name>
    <dbReference type="NCBI Taxonomy" id="1303443"/>
    <lineage>
        <taxon>Eukaryota</taxon>
        <taxon>Fungi</taxon>
        <taxon>Dikarya</taxon>
        <taxon>Ascomycota</taxon>
        <taxon>Pezizomycotina</taxon>
        <taxon>Dothideomycetes</taxon>
        <taxon>Pleosporomycetidae</taxon>
        <taxon>Pleosporales</taxon>
        <taxon>Massarineae</taxon>
        <taxon>Periconiaceae</taxon>
        <taxon>Periconia</taxon>
    </lineage>
</organism>
<dbReference type="EMBL" id="CAOQHR010000008">
    <property type="protein sequence ID" value="CAI6338088.1"/>
    <property type="molecule type" value="Genomic_DNA"/>
</dbReference>